<proteinExistence type="predicted"/>
<gene>
    <name evidence="1" type="ORF">OHC33_004661</name>
</gene>
<accession>A0AAN8EQZ3</accession>
<name>A0AAN8EQZ3_9EURO</name>
<dbReference type="Proteomes" id="UP001316803">
    <property type="component" value="Unassembled WGS sequence"/>
</dbReference>
<keyword evidence="2" id="KW-1185">Reference proteome</keyword>
<dbReference type="EMBL" id="JAKLMC020000009">
    <property type="protein sequence ID" value="KAK5954090.1"/>
    <property type="molecule type" value="Genomic_DNA"/>
</dbReference>
<evidence type="ECO:0000313" key="2">
    <source>
        <dbReference type="Proteomes" id="UP001316803"/>
    </source>
</evidence>
<protein>
    <submittedName>
        <fullName evidence="1">Uncharacterized protein</fullName>
    </submittedName>
</protein>
<sequence length="147" mass="16825">MSNTPDTPNWHSDQPLISVHTKRFVLQSHISDETKEAFRGNVVRDATWDDYPKKRPEFDHKVHRRIIKELLRKSSRDGSEDFNQIAVMSYLGDVGHRLGFLVPLLICAPFKNDDLISEQREKEIIIEAGFVKEQDGSAKRASAGSQH</sequence>
<dbReference type="AlphaFoldDB" id="A0AAN8EQZ3"/>
<organism evidence="1 2">
    <name type="scientific">Knufia fluminis</name>
    <dbReference type="NCBI Taxonomy" id="191047"/>
    <lineage>
        <taxon>Eukaryota</taxon>
        <taxon>Fungi</taxon>
        <taxon>Dikarya</taxon>
        <taxon>Ascomycota</taxon>
        <taxon>Pezizomycotina</taxon>
        <taxon>Eurotiomycetes</taxon>
        <taxon>Chaetothyriomycetidae</taxon>
        <taxon>Chaetothyriales</taxon>
        <taxon>Trichomeriaceae</taxon>
        <taxon>Knufia</taxon>
    </lineage>
</organism>
<reference evidence="1 2" key="1">
    <citation type="submission" date="2022-12" db="EMBL/GenBank/DDBJ databases">
        <title>Genomic features and morphological characterization of a novel Knufia sp. strain isolated from spacecraft assembly facility.</title>
        <authorList>
            <person name="Teixeira M."/>
            <person name="Chander A.M."/>
            <person name="Stajich J.E."/>
            <person name="Venkateswaran K."/>
        </authorList>
    </citation>
    <scope>NUCLEOTIDE SEQUENCE [LARGE SCALE GENOMIC DNA]</scope>
    <source>
        <strain evidence="1 2">FJI-L2-BK-P2</strain>
    </source>
</reference>
<evidence type="ECO:0000313" key="1">
    <source>
        <dbReference type="EMBL" id="KAK5954090.1"/>
    </source>
</evidence>
<comment type="caution">
    <text evidence="1">The sequence shown here is derived from an EMBL/GenBank/DDBJ whole genome shotgun (WGS) entry which is preliminary data.</text>
</comment>